<dbReference type="Proteomes" id="UP000557899">
    <property type="component" value="Unassembled WGS sequence"/>
</dbReference>
<feature type="transmembrane region" description="Helical" evidence="1">
    <location>
        <begin position="184"/>
        <end position="206"/>
    </location>
</feature>
<dbReference type="EMBL" id="JAAZHI010000150">
    <property type="protein sequence ID" value="NLA56098.1"/>
    <property type="molecule type" value="Genomic_DNA"/>
</dbReference>
<keyword evidence="1" id="KW-0472">Membrane</keyword>
<feature type="transmembrane region" description="Helical" evidence="1">
    <location>
        <begin position="218"/>
        <end position="242"/>
    </location>
</feature>
<keyword evidence="1" id="KW-0812">Transmembrane</keyword>
<dbReference type="InterPro" id="IPR038728">
    <property type="entry name" value="YkvI-like"/>
</dbReference>
<evidence type="ECO:0000313" key="3">
    <source>
        <dbReference type="Proteomes" id="UP000557899"/>
    </source>
</evidence>
<feature type="transmembrane region" description="Helical" evidence="1">
    <location>
        <begin position="297"/>
        <end position="317"/>
    </location>
</feature>
<evidence type="ECO:0000313" key="2">
    <source>
        <dbReference type="EMBL" id="NLA56098.1"/>
    </source>
</evidence>
<gene>
    <name evidence="2" type="ORF">GX859_07360</name>
</gene>
<dbReference type="PANTHER" id="PTHR37814:SF1">
    <property type="entry name" value="MEMBRANE PROTEIN"/>
    <property type="match status" value="1"/>
</dbReference>
<accession>A0A7X6PNY6</accession>
<proteinExistence type="predicted"/>
<evidence type="ECO:0000256" key="1">
    <source>
        <dbReference type="SAM" id="Phobius"/>
    </source>
</evidence>
<protein>
    <recommendedName>
        <fullName evidence="4">Membrane protein YkvI</fullName>
    </recommendedName>
</protein>
<keyword evidence="1" id="KW-1133">Transmembrane helix</keyword>
<feature type="transmembrane region" description="Helical" evidence="1">
    <location>
        <begin position="262"/>
        <end position="285"/>
    </location>
</feature>
<dbReference type="PANTHER" id="PTHR37814">
    <property type="entry name" value="CONSERVED MEMBRANE PROTEIN"/>
    <property type="match status" value="1"/>
</dbReference>
<dbReference type="AlphaFoldDB" id="A0A7X6PNY6"/>
<feature type="transmembrane region" description="Helical" evidence="1">
    <location>
        <begin position="113"/>
        <end position="132"/>
    </location>
</feature>
<comment type="caution">
    <text evidence="2">The sequence shown here is derived from an EMBL/GenBank/DDBJ whole genome shotgun (WGS) entry which is preliminary data.</text>
</comment>
<organism evidence="2 3">
    <name type="scientific">Corynebacterium humireducens</name>
    <dbReference type="NCBI Taxonomy" id="1223514"/>
    <lineage>
        <taxon>Bacteria</taxon>
        <taxon>Bacillati</taxon>
        <taxon>Actinomycetota</taxon>
        <taxon>Actinomycetes</taxon>
        <taxon>Mycobacteriales</taxon>
        <taxon>Corynebacteriaceae</taxon>
        <taxon>Corynebacterium</taxon>
    </lineage>
</organism>
<feature type="transmembrane region" description="Helical" evidence="1">
    <location>
        <begin position="40"/>
        <end position="61"/>
    </location>
</feature>
<reference evidence="2 3" key="1">
    <citation type="journal article" date="2020" name="Biotechnol. Biofuels">
        <title>New insights from the biogas microbiome by comprehensive genome-resolved metagenomics of nearly 1600 species originating from multiple anaerobic digesters.</title>
        <authorList>
            <person name="Campanaro S."/>
            <person name="Treu L."/>
            <person name="Rodriguez-R L.M."/>
            <person name="Kovalovszki A."/>
            <person name="Ziels R.M."/>
            <person name="Maus I."/>
            <person name="Zhu X."/>
            <person name="Kougias P.G."/>
            <person name="Basile A."/>
            <person name="Luo G."/>
            <person name="Schluter A."/>
            <person name="Konstantinidis K.T."/>
            <person name="Angelidaki I."/>
        </authorList>
    </citation>
    <scope>NUCLEOTIDE SEQUENCE [LARGE SCALE GENOMIC DNA]</scope>
    <source>
        <strain evidence="2">AS15tlH2ME_198</strain>
    </source>
</reference>
<evidence type="ECO:0008006" key="4">
    <source>
        <dbReference type="Google" id="ProtNLM"/>
    </source>
</evidence>
<feature type="transmembrane region" description="Helical" evidence="1">
    <location>
        <begin position="82"/>
        <end position="101"/>
    </location>
</feature>
<feature type="transmembrane region" description="Helical" evidence="1">
    <location>
        <begin position="323"/>
        <end position="346"/>
    </location>
</feature>
<name>A0A7X6PNY6_9CORY</name>
<feature type="transmembrane region" description="Helical" evidence="1">
    <location>
        <begin position="139"/>
        <end position="161"/>
    </location>
</feature>
<sequence>MFRRALGISMAFIGLIVGAGFASGQEALQYFVAFGTRGIWGAVLASVLMTVTGIAVLQLGSYYQATEHTAVLGRISSRVTSWILDVSTIVTLFCIGFVMFAGGGANLQQQFGIPSWIGATVMLALVLVAGMLDVDKVSTVIGAITPFVIVFIVGATAWTLATANPDWSTLNLASATVVTSLPNWWLAALNYVGLSIMTAVSMAIVIGGANLDTRAAGLGGLIGGFFFLLMLMLLVLALFVSVSTVGREELPVLALINQLHPILGVVMTFVVFGMIFNTAIGMFYALGRRLTRRKPALFRPVFIVACVIGFGLSFVGFRDLVSYVYPVLGYLGILMLFVISVAWLRGREKVSTEGRRRLRARVLLARKLDPRKRYTRKNQRELQRLIRESNVPDKEFIAALEEDMTSELLADADLDYDPDDPPVNLVYVEHTEPVGPGEEADGSKRRS</sequence>